<gene>
    <name evidence="2" type="ORF">BPSY_0667</name>
</gene>
<comment type="caution">
    <text evidence="2">The sequence shown here is derived from an EMBL/GenBank/DDBJ whole genome shotgun (WGS) entry which is preliminary data.</text>
</comment>
<evidence type="ECO:0000256" key="1">
    <source>
        <dbReference type="SAM" id="MobiDB-lite"/>
    </source>
</evidence>
<feature type="region of interest" description="Disordered" evidence="1">
    <location>
        <begin position="1"/>
        <end position="22"/>
    </location>
</feature>
<dbReference type="EMBL" id="JGZI01000008">
    <property type="protein sequence ID" value="KFI82876.1"/>
    <property type="molecule type" value="Genomic_DNA"/>
</dbReference>
<organism evidence="2 3">
    <name type="scientific">Bifidobacterium psychraerophilum</name>
    <dbReference type="NCBI Taxonomy" id="218140"/>
    <lineage>
        <taxon>Bacteria</taxon>
        <taxon>Bacillati</taxon>
        <taxon>Actinomycetota</taxon>
        <taxon>Actinomycetes</taxon>
        <taxon>Bifidobacteriales</taxon>
        <taxon>Bifidobacteriaceae</taxon>
        <taxon>Bifidobacterium</taxon>
    </lineage>
</organism>
<dbReference type="AlphaFoldDB" id="A0A087CHX6"/>
<accession>A0A087CHX6</accession>
<dbReference type="Proteomes" id="UP000029050">
    <property type="component" value="Unassembled WGS sequence"/>
</dbReference>
<evidence type="ECO:0000313" key="3">
    <source>
        <dbReference type="Proteomes" id="UP000029050"/>
    </source>
</evidence>
<name>A0A087CHX6_9BIFI</name>
<keyword evidence="3" id="KW-1185">Reference proteome</keyword>
<sequence length="154" mass="16497">MGSRRTEPTGPKQATGISGRPGDARRPLTWVVAAFAQVTVSSSKKFSAAQLDALVNAERRTHLFASCWTQQLSYDEGFSDNYIATEIKSDTPVSHGSTLASLVRDGKTDKRHLAITSITYACLPGAQIDDSARNNQYSLDPDGGTWHLIGGGNG</sequence>
<proteinExistence type="predicted"/>
<protein>
    <submittedName>
        <fullName evidence="2">Uncharacterized protein</fullName>
    </submittedName>
</protein>
<evidence type="ECO:0000313" key="2">
    <source>
        <dbReference type="EMBL" id="KFI82876.1"/>
    </source>
</evidence>
<reference evidence="2 3" key="1">
    <citation type="submission" date="2014-03" db="EMBL/GenBank/DDBJ databases">
        <title>Genomics of Bifidobacteria.</title>
        <authorList>
            <person name="Ventura M."/>
            <person name="Milani C."/>
            <person name="Lugli G.A."/>
        </authorList>
    </citation>
    <scope>NUCLEOTIDE SEQUENCE [LARGE SCALE GENOMIC DNA]</scope>
    <source>
        <strain evidence="2 3">LMG 21775</strain>
    </source>
</reference>